<evidence type="ECO:0000256" key="1">
    <source>
        <dbReference type="SAM" id="MobiDB-lite"/>
    </source>
</evidence>
<dbReference type="AlphaFoldDB" id="A0A5K3FHX8"/>
<evidence type="ECO:0000313" key="2">
    <source>
        <dbReference type="WBParaSite" id="MCU_008643-RA"/>
    </source>
</evidence>
<feature type="region of interest" description="Disordered" evidence="1">
    <location>
        <begin position="1"/>
        <end position="29"/>
    </location>
</feature>
<reference evidence="2" key="1">
    <citation type="submission" date="2019-11" db="UniProtKB">
        <authorList>
            <consortium name="WormBaseParasite"/>
        </authorList>
    </citation>
    <scope>IDENTIFICATION</scope>
</reference>
<protein>
    <submittedName>
        <fullName evidence="2">Transducin/WD40 repeat-like superfamily protein</fullName>
    </submittedName>
</protein>
<proteinExistence type="predicted"/>
<accession>A0A5K3FHX8</accession>
<sequence length="111" mass="11578">MREKGGGKVGGGAGRASTPPPLPSSSFTGHAQVTAFPSLACTHVQAALNSSDARLGVFTTSGSPIVVALSNTEATELTLTRVRFPAIRDAVKTGRDMDTTVYFGAQPRWCR</sequence>
<dbReference type="WBParaSite" id="MCU_008643-RA">
    <property type="protein sequence ID" value="MCU_008643-RA"/>
    <property type="gene ID" value="MCU_008643"/>
</dbReference>
<name>A0A5K3FHX8_MESCO</name>
<organism evidence="2">
    <name type="scientific">Mesocestoides corti</name>
    <name type="common">Flatworm</name>
    <dbReference type="NCBI Taxonomy" id="53468"/>
    <lineage>
        <taxon>Eukaryota</taxon>
        <taxon>Metazoa</taxon>
        <taxon>Spiralia</taxon>
        <taxon>Lophotrochozoa</taxon>
        <taxon>Platyhelminthes</taxon>
        <taxon>Cestoda</taxon>
        <taxon>Eucestoda</taxon>
        <taxon>Cyclophyllidea</taxon>
        <taxon>Mesocestoididae</taxon>
        <taxon>Mesocestoides</taxon>
    </lineage>
</organism>